<dbReference type="EMBL" id="SNSC02000005">
    <property type="protein sequence ID" value="TID24233.1"/>
    <property type="molecule type" value="Genomic_DNA"/>
</dbReference>
<dbReference type="OrthoDB" id="10617894at2759"/>
<comment type="caution">
    <text evidence="1">The sequence shown here is derived from an EMBL/GenBank/DDBJ whole genome shotgun (WGS) entry which is preliminary data.</text>
</comment>
<evidence type="ECO:0000313" key="1">
    <source>
        <dbReference type="EMBL" id="TID24233.1"/>
    </source>
</evidence>
<organism evidence="1 2">
    <name type="scientific">Venturia nashicola</name>
    <dbReference type="NCBI Taxonomy" id="86259"/>
    <lineage>
        <taxon>Eukaryota</taxon>
        <taxon>Fungi</taxon>
        <taxon>Dikarya</taxon>
        <taxon>Ascomycota</taxon>
        <taxon>Pezizomycotina</taxon>
        <taxon>Dothideomycetes</taxon>
        <taxon>Pleosporomycetidae</taxon>
        <taxon>Venturiales</taxon>
        <taxon>Venturiaceae</taxon>
        <taxon>Venturia</taxon>
    </lineage>
</organism>
<sequence length="94" mass="9882">MTTVRPTKTPETRTSVAPLSAVGTGATPVLDGVAVEMERVFDVIVDRLLERPDKALDCEAEMLDSSDEAPAVIEEAADEAAALIEEAAELAALD</sequence>
<name>A0A4Z1P5I9_9PEZI</name>
<evidence type="ECO:0000313" key="2">
    <source>
        <dbReference type="Proteomes" id="UP000298493"/>
    </source>
</evidence>
<reference evidence="1 2" key="1">
    <citation type="submission" date="2019-04" db="EMBL/GenBank/DDBJ databases">
        <title>High contiguity whole genome sequence and gene annotation resource for two Venturia nashicola isolates.</title>
        <authorList>
            <person name="Prokchorchik M."/>
            <person name="Won K."/>
            <person name="Lee Y."/>
            <person name="Choi E.D."/>
            <person name="Segonzac C."/>
            <person name="Sohn K.H."/>
        </authorList>
    </citation>
    <scope>NUCLEOTIDE SEQUENCE [LARGE SCALE GENOMIC DNA]</scope>
    <source>
        <strain evidence="1 2">PRI2</strain>
    </source>
</reference>
<dbReference type="Proteomes" id="UP000298493">
    <property type="component" value="Unassembled WGS sequence"/>
</dbReference>
<dbReference type="AlphaFoldDB" id="A0A4Z1P5I9"/>
<keyword evidence="2" id="KW-1185">Reference proteome</keyword>
<proteinExistence type="predicted"/>
<accession>A0A4Z1P5I9</accession>
<protein>
    <submittedName>
        <fullName evidence="1">Uncharacterized protein</fullName>
    </submittedName>
</protein>
<gene>
    <name evidence="1" type="ORF">E6O75_ATG02598</name>
</gene>